<sequence>MPKNTFQRPQPVNHDHKVPRHGKQAGVPAPAKRGERGPAEPAAALPPLDQLLSRQPPRR</sequence>
<dbReference type="AlphaFoldDB" id="A0A927IR17"/>
<dbReference type="EMBL" id="JACYFU010000001">
    <property type="protein sequence ID" value="MBD8063934.1"/>
    <property type="molecule type" value="Genomic_DNA"/>
</dbReference>
<name>A0A927IR17_9HYPH</name>
<comment type="caution">
    <text evidence="2">The sequence shown here is derived from an EMBL/GenBank/DDBJ whole genome shotgun (WGS) entry which is preliminary data.</text>
</comment>
<gene>
    <name evidence="2" type="ORF">IC608_00405</name>
</gene>
<organism evidence="2 3">
    <name type="scientific">Devosia oryzisoli</name>
    <dbReference type="NCBI Taxonomy" id="2774138"/>
    <lineage>
        <taxon>Bacteria</taxon>
        <taxon>Pseudomonadati</taxon>
        <taxon>Pseudomonadota</taxon>
        <taxon>Alphaproteobacteria</taxon>
        <taxon>Hyphomicrobiales</taxon>
        <taxon>Devosiaceae</taxon>
        <taxon>Devosia</taxon>
    </lineage>
</organism>
<reference evidence="2" key="1">
    <citation type="submission" date="2020-09" db="EMBL/GenBank/DDBJ databases">
        <title>Genome seq and assembly of Devosia sp.</title>
        <authorList>
            <person name="Chhetri G."/>
        </authorList>
    </citation>
    <scope>NUCLEOTIDE SEQUENCE</scope>
    <source>
        <strain evidence="2">PTR5</strain>
    </source>
</reference>
<feature type="region of interest" description="Disordered" evidence="1">
    <location>
        <begin position="1"/>
        <end position="59"/>
    </location>
</feature>
<keyword evidence="3" id="KW-1185">Reference proteome</keyword>
<proteinExistence type="predicted"/>
<evidence type="ECO:0000313" key="3">
    <source>
        <dbReference type="Proteomes" id="UP000654108"/>
    </source>
</evidence>
<evidence type="ECO:0000256" key="1">
    <source>
        <dbReference type="SAM" id="MobiDB-lite"/>
    </source>
</evidence>
<feature type="compositionally biased region" description="Polar residues" evidence="1">
    <location>
        <begin position="1"/>
        <end position="10"/>
    </location>
</feature>
<feature type="compositionally biased region" description="Low complexity" evidence="1">
    <location>
        <begin position="39"/>
        <end position="48"/>
    </location>
</feature>
<dbReference type="RefSeq" id="WP_191772062.1">
    <property type="nucleotide sequence ID" value="NZ_JACYFU010000001.1"/>
</dbReference>
<accession>A0A927IR17</accession>
<evidence type="ECO:0000313" key="2">
    <source>
        <dbReference type="EMBL" id="MBD8063934.1"/>
    </source>
</evidence>
<protein>
    <submittedName>
        <fullName evidence="2">Uncharacterized protein</fullName>
    </submittedName>
</protein>
<dbReference type="Proteomes" id="UP000654108">
    <property type="component" value="Unassembled WGS sequence"/>
</dbReference>